<accession>A0ABD3VWW5</accession>
<comment type="similarity">
    <text evidence="1">Belongs to the heat shock protein 70 family.</text>
</comment>
<evidence type="ECO:0008006" key="6">
    <source>
        <dbReference type="Google" id="ProtNLM"/>
    </source>
</evidence>
<dbReference type="GO" id="GO:0005524">
    <property type="term" value="F:ATP binding"/>
    <property type="evidence" value="ECO:0007669"/>
    <property type="project" value="UniProtKB-KW"/>
</dbReference>
<organism evidence="4 5">
    <name type="scientific">Sinanodonta woodiana</name>
    <name type="common">Chinese pond mussel</name>
    <name type="synonym">Anodonta woodiana</name>
    <dbReference type="NCBI Taxonomy" id="1069815"/>
    <lineage>
        <taxon>Eukaryota</taxon>
        <taxon>Metazoa</taxon>
        <taxon>Spiralia</taxon>
        <taxon>Lophotrochozoa</taxon>
        <taxon>Mollusca</taxon>
        <taxon>Bivalvia</taxon>
        <taxon>Autobranchia</taxon>
        <taxon>Heteroconchia</taxon>
        <taxon>Palaeoheterodonta</taxon>
        <taxon>Unionida</taxon>
        <taxon>Unionoidea</taxon>
        <taxon>Unionidae</taxon>
        <taxon>Unioninae</taxon>
        <taxon>Sinanodonta</taxon>
    </lineage>
</organism>
<evidence type="ECO:0000256" key="3">
    <source>
        <dbReference type="ARBA" id="ARBA00022840"/>
    </source>
</evidence>
<dbReference type="PROSITE" id="PS00297">
    <property type="entry name" value="HSP70_1"/>
    <property type="match status" value="1"/>
</dbReference>
<gene>
    <name evidence="4" type="ORF">ACJMK2_043437</name>
</gene>
<proteinExistence type="inferred from homology"/>
<dbReference type="CDD" id="cd10229">
    <property type="entry name" value="ASKHA_NBD_HSP70_HSPA12"/>
    <property type="match status" value="1"/>
</dbReference>
<dbReference type="Proteomes" id="UP001634394">
    <property type="component" value="Unassembled WGS sequence"/>
</dbReference>
<dbReference type="InterPro" id="IPR013126">
    <property type="entry name" value="Hsp_70_fam"/>
</dbReference>
<dbReference type="PANTHER" id="PTHR14187:SF5">
    <property type="entry name" value="HEAT SHOCK 70 KDA PROTEIN 12A"/>
    <property type="match status" value="1"/>
</dbReference>
<evidence type="ECO:0000313" key="4">
    <source>
        <dbReference type="EMBL" id="KAL3866104.1"/>
    </source>
</evidence>
<evidence type="ECO:0000313" key="5">
    <source>
        <dbReference type="Proteomes" id="UP001634394"/>
    </source>
</evidence>
<dbReference type="PANTHER" id="PTHR14187">
    <property type="entry name" value="ALPHA KINASE/ELONGATION FACTOR 2 KINASE"/>
    <property type="match status" value="1"/>
</dbReference>
<evidence type="ECO:0000256" key="1">
    <source>
        <dbReference type="ARBA" id="ARBA00007381"/>
    </source>
</evidence>
<dbReference type="InterPro" id="IPR043129">
    <property type="entry name" value="ATPase_NBD"/>
</dbReference>
<keyword evidence="5" id="KW-1185">Reference proteome</keyword>
<reference evidence="4 5" key="1">
    <citation type="submission" date="2024-11" db="EMBL/GenBank/DDBJ databases">
        <title>Chromosome-level genome assembly of the freshwater bivalve Anodonta woodiana.</title>
        <authorList>
            <person name="Chen X."/>
        </authorList>
    </citation>
    <scope>NUCLEOTIDE SEQUENCE [LARGE SCALE GENOMIC DNA]</scope>
    <source>
        <strain evidence="4">MN2024</strain>
        <tissue evidence="4">Gills</tissue>
    </source>
</reference>
<dbReference type="AlphaFoldDB" id="A0ABD3VWW5"/>
<dbReference type="Gene3D" id="3.30.420.40">
    <property type="match status" value="2"/>
</dbReference>
<protein>
    <recommendedName>
        <fullName evidence="6">Heat shock 70 kDa protein</fullName>
    </recommendedName>
</protein>
<keyword evidence="2" id="KW-0547">Nucleotide-binding</keyword>
<evidence type="ECO:0000256" key="2">
    <source>
        <dbReference type="ARBA" id="ARBA00022741"/>
    </source>
</evidence>
<dbReference type="SUPFAM" id="SSF53067">
    <property type="entry name" value="Actin-like ATPase domain"/>
    <property type="match status" value="2"/>
</dbReference>
<comment type="caution">
    <text evidence="4">The sequence shown here is derived from an EMBL/GenBank/DDBJ whole genome shotgun (WGS) entry which is preliminary data.</text>
</comment>
<name>A0ABD3VWW5_SINWO</name>
<dbReference type="Pfam" id="PF00012">
    <property type="entry name" value="HSP70"/>
    <property type="match status" value="1"/>
</dbReference>
<dbReference type="EMBL" id="JBJQND010000009">
    <property type="protein sequence ID" value="KAL3866104.1"/>
    <property type="molecule type" value="Genomic_DNA"/>
</dbReference>
<dbReference type="InterPro" id="IPR018181">
    <property type="entry name" value="Heat_shock_70_CS"/>
</dbReference>
<sequence>MGCFKSKPKEAQVGGTVAAESTKPIEYGMTRSENLSEKKPLKVKELHSTVETNIQRTVSAINDFPLVIAIDLGTTYSGYGYQFIDEYRSDPMKISFPQAFNGGNHNLLSLKTSTCILINKNLEFEEFGYEAEERYEELCLLKQHEQFYFFKHFKMKLQELKGLDANFLLADETGSKELSAMLVFSLAIKCLMEHALQCIKVKRGNIDESSILWALTVPAIWNEAATQFMKDAAVKAGIKREYLKIVFEPEAASFACRYLHINTLDQTKYTPCFSDVPIGTMYMVIDLGGGTADIVIHKKIHQMKVKEISRPSGGRWGGTEVDSNFLKFIIKIVGEKVFMLFKQTCPENYAELMQEFEVKKRNVEHGMRRKVHFKLPASLSTICEKETRKNLQETVNETEYSDKIQFVGDKVLVDPKIFYSFFEPVAKEIVEHVKCILDTRQGSQVSLLLMVGGFSESKYIQKIMKSEFQSDTMDVLIPDDPGVSVIKGAIVFAREEKLLAFRIRDVTCVAALHIGRNKTSMAIQFRNNFKEDPNKVLGVTFQGPSGEQTMYDSACVLIDQSMNINYVGNEAEAKYNQLCERSMEQETELHFFKDFLLQLEQEDNIELILRDQENIQIKAINILKIYISHGLGHLENIFRQRGLYEYMQDTHFVFTAPASWAERTSIRLLSDAAEMAGLKEERITIVLESEAINQYCKINKHWNNLMIADAPIGSIIVIANLTEAKGELTFHEKRSIGAISGAYKTVSGPWGTKSLSDGFMHTLTIILGMDLVEQFKREHPTIYNHLCTTIEVRGKRIRLDQETNVNLRFPVKTFDELCRKSFFKSFRECVEDSEYRTKMKVATVKLHIDTSLFKGVFSRVTDAIVGHVKEHQMSGGIKRNSFLVLTGGFSDYDMLKVLILPKLESLGVKTVLIHSDECPVLKGAIAYGFTCE</sequence>
<keyword evidence="3" id="KW-0067">ATP-binding</keyword>